<feature type="domain" description="HTH hxlR-type" evidence="4">
    <location>
        <begin position="28"/>
        <end position="126"/>
    </location>
</feature>
<evidence type="ECO:0000259" key="4">
    <source>
        <dbReference type="PROSITE" id="PS51118"/>
    </source>
</evidence>
<keyword evidence="2" id="KW-0238">DNA-binding</keyword>
<keyword evidence="3" id="KW-0804">Transcription</keyword>
<dbReference type="PANTHER" id="PTHR33204:SF18">
    <property type="entry name" value="TRANSCRIPTIONAL REGULATORY PROTEIN"/>
    <property type="match status" value="1"/>
</dbReference>
<keyword evidence="1" id="KW-0805">Transcription regulation</keyword>
<dbReference type="Gene3D" id="1.10.10.10">
    <property type="entry name" value="Winged helix-like DNA-binding domain superfamily/Winged helix DNA-binding domain"/>
    <property type="match status" value="1"/>
</dbReference>
<comment type="caution">
    <text evidence="5">The sequence shown here is derived from an EMBL/GenBank/DDBJ whole genome shotgun (WGS) entry which is preliminary data.</text>
</comment>
<dbReference type="RefSeq" id="WP_331209937.1">
    <property type="nucleotide sequence ID" value="NZ_JAZGQL010000017.1"/>
</dbReference>
<sequence>MAHQTVGYAATGLMDACSGRVVEPHPSRPVDATLAVLRGRWTALVIREFLHGDRSFSELAQALPKLSDKTLADRLAQLTEAAVLERRRTPGWPPRVRYALTDRGRALAPVLQAMWEWGSAFLDEGER</sequence>
<dbReference type="SUPFAM" id="SSF46785">
    <property type="entry name" value="Winged helix' DNA-binding domain"/>
    <property type="match status" value="1"/>
</dbReference>
<accession>A0ABU7SID3</accession>
<dbReference type="Pfam" id="PF01638">
    <property type="entry name" value="HxlR"/>
    <property type="match status" value="1"/>
</dbReference>
<organism evidence="5 6">
    <name type="scientific">Plantactinospora veratri</name>
    <dbReference type="NCBI Taxonomy" id="1436122"/>
    <lineage>
        <taxon>Bacteria</taxon>
        <taxon>Bacillati</taxon>
        <taxon>Actinomycetota</taxon>
        <taxon>Actinomycetes</taxon>
        <taxon>Micromonosporales</taxon>
        <taxon>Micromonosporaceae</taxon>
        <taxon>Plantactinospora</taxon>
    </lineage>
</organism>
<dbReference type="PROSITE" id="PS51118">
    <property type="entry name" value="HTH_HXLR"/>
    <property type="match status" value="1"/>
</dbReference>
<dbReference type="EMBL" id="JAZGQL010000017">
    <property type="protein sequence ID" value="MEE6309690.1"/>
    <property type="molecule type" value="Genomic_DNA"/>
</dbReference>
<evidence type="ECO:0000313" key="5">
    <source>
        <dbReference type="EMBL" id="MEE6309690.1"/>
    </source>
</evidence>
<keyword evidence="6" id="KW-1185">Reference proteome</keyword>
<proteinExistence type="predicted"/>
<dbReference type="InterPro" id="IPR002577">
    <property type="entry name" value="HTH_HxlR"/>
</dbReference>
<reference evidence="5 6" key="1">
    <citation type="submission" date="2024-01" db="EMBL/GenBank/DDBJ databases">
        <title>Genome insights into Plantactinospora veratri sp. nov.</title>
        <authorList>
            <person name="Wang L."/>
        </authorList>
    </citation>
    <scope>NUCLEOTIDE SEQUENCE [LARGE SCALE GENOMIC DNA]</scope>
    <source>
        <strain evidence="5 6">NEAU-FHS4</strain>
    </source>
</reference>
<dbReference type="SMART" id="SM00418">
    <property type="entry name" value="HTH_ARSR"/>
    <property type="match status" value="1"/>
</dbReference>
<evidence type="ECO:0000256" key="2">
    <source>
        <dbReference type="ARBA" id="ARBA00023125"/>
    </source>
</evidence>
<evidence type="ECO:0000256" key="1">
    <source>
        <dbReference type="ARBA" id="ARBA00023015"/>
    </source>
</evidence>
<evidence type="ECO:0000313" key="6">
    <source>
        <dbReference type="Proteomes" id="UP001339911"/>
    </source>
</evidence>
<dbReference type="InterPro" id="IPR036390">
    <property type="entry name" value="WH_DNA-bd_sf"/>
</dbReference>
<dbReference type="InterPro" id="IPR001845">
    <property type="entry name" value="HTH_ArsR_DNA-bd_dom"/>
</dbReference>
<dbReference type="Proteomes" id="UP001339911">
    <property type="component" value="Unassembled WGS sequence"/>
</dbReference>
<gene>
    <name evidence="5" type="ORF">V1634_22920</name>
</gene>
<name>A0ABU7SID3_9ACTN</name>
<protein>
    <submittedName>
        <fullName evidence="5">Helix-turn-helix domain-containing protein</fullName>
    </submittedName>
</protein>
<evidence type="ECO:0000256" key="3">
    <source>
        <dbReference type="ARBA" id="ARBA00023163"/>
    </source>
</evidence>
<dbReference type="InterPro" id="IPR036388">
    <property type="entry name" value="WH-like_DNA-bd_sf"/>
</dbReference>
<dbReference type="PANTHER" id="PTHR33204">
    <property type="entry name" value="TRANSCRIPTIONAL REGULATOR, MARR FAMILY"/>
    <property type="match status" value="1"/>
</dbReference>